<dbReference type="AlphaFoldDB" id="A0A4R6S9B1"/>
<feature type="compositionally biased region" description="Polar residues" evidence="1">
    <location>
        <begin position="1"/>
        <end position="13"/>
    </location>
</feature>
<keyword evidence="2" id="KW-0812">Transmembrane</keyword>
<dbReference type="InterPro" id="IPR036259">
    <property type="entry name" value="MFS_trans_sf"/>
</dbReference>
<comment type="caution">
    <text evidence="3">The sequence shown here is derived from an EMBL/GenBank/DDBJ whole genome shotgun (WGS) entry which is preliminary data.</text>
</comment>
<feature type="compositionally biased region" description="Low complexity" evidence="1">
    <location>
        <begin position="19"/>
        <end position="41"/>
    </location>
</feature>
<accession>A0A4R6S9B1</accession>
<gene>
    <name evidence="3" type="ORF">EDF62_0205</name>
</gene>
<evidence type="ECO:0000313" key="4">
    <source>
        <dbReference type="Proteomes" id="UP000295601"/>
    </source>
</evidence>
<evidence type="ECO:0000256" key="2">
    <source>
        <dbReference type="SAM" id="Phobius"/>
    </source>
</evidence>
<feature type="region of interest" description="Disordered" evidence="1">
    <location>
        <begin position="1"/>
        <end position="51"/>
    </location>
</feature>
<reference evidence="3 4" key="1">
    <citation type="submission" date="2019-03" db="EMBL/GenBank/DDBJ databases">
        <title>Genomic analyses of the natural microbiome of Caenorhabditis elegans.</title>
        <authorList>
            <person name="Samuel B."/>
        </authorList>
    </citation>
    <scope>NUCLEOTIDE SEQUENCE [LARGE SCALE GENOMIC DNA]</scope>
    <source>
        <strain evidence="3 4">JUb18</strain>
    </source>
</reference>
<feature type="transmembrane region" description="Helical" evidence="2">
    <location>
        <begin position="71"/>
        <end position="93"/>
    </location>
</feature>
<dbReference type="Gene3D" id="1.20.1250.20">
    <property type="entry name" value="MFS general substrate transporter like domains"/>
    <property type="match status" value="1"/>
</dbReference>
<proteinExistence type="predicted"/>
<evidence type="ECO:0000256" key="1">
    <source>
        <dbReference type="SAM" id="MobiDB-lite"/>
    </source>
</evidence>
<organism evidence="3 4">
    <name type="scientific">Leucobacter luti</name>
    <dbReference type="NCBI Taxonomy" id="340320"/>
    <lineage>
        <taxon>Bacteria</taxon>
        <taxon>Bacillati</taxon>
        <taxon>Actinomycetota</taxon>
        <taxon>Actinomycetes</taxon>
        <taxon>Micrococcales</taxon>
        <taxon>Microbacteriaceae</taxon>
        <taxon>Leucobacter</taxon>
    </lineage>
</organism>
<keyword evidence="4" id="KW-1185">Reference proteome</keyword>
<sequence length="145" mass="14966">MSTPDASDPQTRQDPAPQAETPVAASAPAAARVPAEPVTAAPEHESEEPEPVVVVAEREVTLQRSVRYGRVIVGLALLGAVVGMIASAFFPILDDANYTLGQIAGFMALIGGAIGLFLGGVLALILGVIARRTRGRGVAIQSDVR</sequence>
<dbReference type="Proteomes" id="UP000295601">
    <property type="component" value="Unassembled WGS sequence"/>
</dbReference>
<keyword evidence="2" id="KW-1133">Transmembrane helix</keyword>
<dbReference type="EMBL" id="SNYA01000001">
    <property type="protein sequence ID" value="TDP95516.1"/>
    <property type="molecule type" value="Genomic_DNA"/>
</dbReference>
<protein>
    <submittedName>
        <fullName evidence="3">Uncharacterized protein</fullName>
    </submittedName>
</protein>
<dbReference type="RefSeq" id="WP_132201544.1">
    <property type="nucleotide sequence ID" value="NZ_CP080492.1"/>
</dbReference>
<keyword evidence="2" id="KW-0472">Membrane</keyword>
<name>A0A4R6S9B1_9MICO</name>
<feature type="transmembrane region" description="Helical" evidence="2">
    <location>
        <begin position="105"/>
        <end position="130"/>
    </location>
</feature>
<evidence type="ECO:0000313" key="3">
    <source>
        <dbReference type="EMBL" id="TDP95516.1"/>
    </source>
</evidence>